<dbReference type="InterPro" id="IPR016098">
    <property type="entry name" value="CAP/MinC_C"/>
</dbReference>
<proteinExistence type="predicted"/>
<evidence type="ECO:0000256" key="5">
    <source>
        <dbReference type="SAM" id="MobiDB-lite"/>
    </source>
</evidence>
<dbReference type="InterPro" id="IPR036145">
    <property type="entry name" value="MinC_C_sf"/>
</dbReference>
<keyword evidence="3" id="KW-0131">Cell cycle</keyword>
<gene>
    <name evidence="7" type="ORF">MTY_1606</name>
</gene>
<dbReference type="GeneID" id="45616585"/>
<feature type="region of interest" description="Disordered" evidence="5">
    <location>
        <begin position="1"/>
        <end position="31"/>
    </location>
</feature>
<comment type="subunit">
    <text evidence="4">Interacts with MinD and FtsZ.</text>
</comment>
<dbReference type="GO" id="GO:0000917">
    <property type="term" value="P:division septum assembly"/>
    <property type="evidence" value="ECO:0007669"/>
    <property type="project" value="UniProtKB-KW"/>
</dbReference>
<dbReference type="InterPro" id="IPR013033">
    <property type="entry name" value="MinC"/>
</dbReference>
<dbReference type="RefSeq" id="WP_162490023.1">
    <property type="nucleotide sequence ID" value="NZ_DF238840.1"/>
</dbReference>
<evidence type="ECO:0000313" key="7">
    <source>
        <dbReference type="EMBL" id="GAF26267.1"/>
    </source>
</evidence>
<accession>A0A0S6UGZ6</accession>
<protein>
    <submittedName>
        <fullName evidence="7">Septum formation inhibitor</fullName>
    </submittedName>
</protein>
<organism evidence="7">
    <name type="scientific">Moorella thermoacetica Y72</name>
    <dbReference type="NCBI Taxonomy" id="1325331"/>
    <lineage>
        <taxon>Bacteria</taxon>
        <taxon>Bacillati</taxon>
        <taxon>Bacillota</taxon>
        <taxon>Clostridia</taxon>
        <taxon>Neomoorellales</taxon>
        <taxon>Neomoorellaceae</taxon>
        <taxon>Neomoorella</taxon>
    </lineage>
</organism>
<dbReference type="NCBIfam" id="TIGR01222">
    <property type="entry name" value="minC"/>
    <property type="match status" value="1"/>
</dbReference>
<reference evidence="7" key="1">
    <citation type="journal article" date="2014" name="Gene">
        <title>Genome-guided analysis of transformation efficiency and carbon dioxide assimilation by Moorella thermoacetica Y72.</title>
        <authorList>
            <person name="Tsukahara K."/>
            <person name="Kita A."/>
            <person name="Nakashimada Y."/>
            <person name="Hoshino T."/>
            <person name="Murakami K."/>
        </authorList>
    </citation>
    <scope>NUCLEOTIDE SEQUENCE [LARGE SCALE GENOMIC DNA]</scope>
    <source>
        <strain evidence="7">Y72</strain>
    </source>
</reference>
<dbReference type="GO" id="GO:1901891">
    <property type="term" value="P:regulation of cell septum assembly"/>
    <property type="evidence" value="ECO:0007669"/>
    <property type="project" value="InterPro"/>
</dbReference>
<dbReference type="Gene3D" id="2.160.20.70">
    <property type="match status" value="1"/>
</dbReference>
<dbReference type="SUPFAM" id="SSF63848">
    <property type="entry name" value="Cell-division inhibitor MinC, C-terminal domain"/>
    <property type="match status" value="1"/>
</dbReference>
<name>A0A0S6UGZ6_NEOTH</name>
<dbReference type="EMBL" id="DF238840">
    <property type="protein sequence ID" value="GAF26267.1"/>
    <property type="molecule type" value="Genomic_DNA"/>
</dbReference>
<sequence length="151" mass="15829">MDVLSANEGETSAGISQGAIPSGTRAQPGKDNHTFLVCRTVRSGQVIKYPGNVVVMGDVHPGGEVVATGHVIIMGTLKGVVHAGAEGNEKAVVLAFHLQPTQLRIAGYIGRAPDDGDNTGTGGPEMARVQDDTVVIEKYQPGNEKRWLTQS</sequence>
<evidence type="ECO:0000256" key="4">
    <source>
        <dbReference type="ARBA" id="ARBA00046874"/>
    </source>
</evidence>
<dbReference type="GO" id="GO:0000902">
    <property type="term" value="P:cell morphogenesis"/>
    <property type="evidence" value="ECO:0007669"/>
    <property type="project" value="InterPro"/>
</dbReference>
<evidence type="ECO:0000256" key="2">
    <source>
        <dbReference type="ARBA" id="ARBA00023210"/>
    </source>
</evidence>
<evidence type="ECO:0000256" key="3">
    <source>
        <dbReference type="ARBA" id="ARBA00023306"/>
    </source>
</evidence>
<dbReference type="PANTHER" id="PTHR34108:SF1">
    <property type="entry name" value="SEPTUM SITE-DETERMINING PROTEIN MINC"/>
    <property type="match status" value="1"/>
</dbReference>
<dbReference type="Proteomes" id="UP000063718">
    <property type="component" value="Unassembled WGS sequence"/>
</dbReference>
<feature type="domain" description="Septum formation inhibitor MinC C-terminal" evidence="6">
    <location>
        <begin position="37"/>
        <end position="137"/>
    </location>
</feature>
<keyword evidence="1" id="KW-0132">Cell division</keyword>
<evidence type="ECO:0000256" key="1">
    <source>
        <dbReference type="ARBA" id="ARBA00022618"/>
    </source>
</evidence>
<dbReference type="InterPro" id="IPR005526">
    <property type="entry name" value="Septum_form_inhib_MinC_C"/>
</dbReference>
<dbReference type="AlphaFoldDB" id="A0A0S6UGZ6"/>
<evidence type="ECO:0000259" key="6">
    <source>
        <dbReference type="Pfam" id="PF03775"/>
    </source>
</evidence>
<keyword evidence="2" id="KW-0717">Septation</keyword>
<dbReference type="Pfam" id="PF03775">
    <property type="entry name" value="MinC_C"/>
    <property type="match status" value="1"/>
</dbReference>
<dbReference type="PANTHER" id="PTHR34108">
    <property type="entry name" value="SEPTUM SITE-DETERMINING PROTEIN MINC"/>
    <property type="match status" value="1"/>
</dbReference>